<dbReference type="OrthoDB" id="1132266at2"/>
<keyword evidence="2" id="KW-0812">Transmembrane</keyword>
<dbReference type="Proteomes" id="UP000236592">
    <property type="component" value="Chromosome"/>
</dbReference>
<dbReference type="KEGG" id="taj:C1A40_10950"/>
<dbReference type="EMBL" id="CP025938">
    <property type="protein sequence ID" value="AUS05938.1"/>
    <property type="molecule type" value="Genomic_DNA"/>
</dbReference>
<protein>
    <submittedName>
        <fullName evidence="3">S-adenosyl-methyltransferase</fullName>
    </submittedName>
</protein>
<proteinExistence type="predicted"/>
<evidence type="ECO:0000256" key="1">
    <source>
        <dbReference type="SAM" id="MobiDB-lite"/>
    </source>
</evidence>
<keyword evidence="3" id="KW-0489">Methyltransferase</keyword>
<evidence type="ECO:0000313" key="3">
    <source>
        <dbReference type="EMBL" id="AUS05938.1"/>
    </source>
</evidence>
<keyword evidence="2" id="KW-0472">Membrane</keyword>
<gene>
    <name evidence="3" type="ORF">C1A40_10950</name>
</gene>
<dbReference type="AlphaFoldDB" id="A0A2I7SJ77"/>
<evidence type="ECO:0000313" key="4">
    <source>
        <dbReference type="Proteomes" id="UP000236592"/>
    </source>
</evidence>
<keyword evidence="4" id="KW-1185">Reference proteome</keyword>
<dbReference type="InterPro" id="IPR045755">
    <property type="entry name" value="FtsL-like"/>
</dbReference>
<feature type="transmembrane region" description="Helical" evidence="2">
    <location>
        <begin position="20"/>
        <end position="38"/>
    </location>
</feature>
<dbReference type="RefSeq" id="WP_102995921.1">
    <property type="nucleotide sequence ID" value="NZ_CP025938.1"/>
</dbReference>
<dbReference type="Pfam" id="PF19579">
    <property type="entry name" value="FtsL_2"/>
    <property type="match status" value="1"/>
</dbReference>
<keyword evidence="2" id="KW-1133">Transmembrane helix</keyword>
<dbReference type="GO" id="GO:0032259">
    <property type="term" value="P:methylation"/>
    <property type="evidence" value="ECO:0007669"/>
    <property type="project" value="UniProtKB-KW"/>
</dbReference>
<feature type="region of interest" description="Disordered" evidence="1">
    <location>
        <begin position="85"/>
        <end position="107"/>
    </location>
</feature>
<name>A0A2I7SJ77_9FLAO</name>
<reference evidence="4" key="1">
    <citation type="submission" date="2018-01" db="EMBL/GenBank/DDBJ databases">
        <title>Complete genome of Tamlana sp. UJ94.</title>
        <authorList>
            <person name="Jung J."/>
            <person name="Chung D."/>
            <person name="Bae S.S."/>
            <person name="Baek K."/>
        </authorList>
    </citation>
    <scope>NUCLEOTIDE SEQUENCE [LARGE SCALE GENOMIC DNA]</scope>
    <source>
        <strain evidence="4">UJ94</strain>
    </source>
</reference>
<accession>A0A2I7SJ77</accession>
<organism evidence="3 4">
    <name type="scientific">Pseudotamlana carrageenivorans</name>
    <dbReference type="NCBI Taxonomy" id="2069432"/>
    <lineage>
        <taxon>Bacteria</taxon>
        <taxon>Pseudomonadati</taxon>
        <taxon>Bacteroidota</taxon>
        <taxon>Flavobacteriia</taxon>
        <taxon>Flavobacteriales</taxon>
        <taxon>Flavobacteriaceae</taxon>
        <taxon>Pseudotamlana</taxon>
    </lineage>
</organism>
<dbReference type="GO" id="GO:0008168">
    <property type="term" value="F:methyltransferase activity"/>
    <property type="evidence" value="ECO:0007669"/>
    <property type="project" value="UniProtKB-KW"/>
</dbReference>
<evidence type="ECO:0000256" key="2">
    <source>
        <dbReference type="SAM" id="Phobius"/>
    </source>
</evidence>
<keyword evidence="3" id="KW-0808">Transferase</keyword>
<sequence>MKQSIYHVLRGTFLVSDDSFKNWRVILFISGLALIMIASSHNADKKVYEIAHLKNEVKEIRSQFVDGRSRLMRLKMESHVVSVMNKKGLSSSETPPKKIKVTASKKD</sequence>